<protein>
    <submittedName>
        <fullName evidence="1">Uncharacterized protein</fullName>
    </submittedName>
</protein>
<sequence length="120" mass="14507">MFEIPVWDLLSSYSGDSKELEFKWEIPDWFYGEFNFTKPLELKIKIIWLDNWVDVVIEKLSTAVRYWDVIKFINVENVDREFRSHFDPLNPDDIKYISKNGWTIDLKDIIKEEILIQCID</sequence>
<accession>K2G409</accession>
<dbReference type="EMBL" id="AMFJ01000243">
    <property type="protein sequence ID" value="EKE29042.1"/>
    <property type="molecule type" value="Genomic_DNA"/>
</dbReference>
<proteinExistence type="predicted"/>
<dbReference type="AlphaFoldDB" id="K2G409"/>
<name>K2G409_9BACT</name>
<organism evidence="1">
    <name type="scientific">uncultured bacterium</name>
    <name type="common">gcode 4</name>
    <dbReference type="NCBI Taxonomy" id="1234023"/>
    <lineage>
        <taxon>Bacteria</taxon>
        <taxon>environmental samples</taxon>
    </lineage>
</organism>
<reference evidence="1" key="1">
    <citation type="journal article" date="2012" name="Science">
        <title>Fermentation, hydrogen, and sulfur metabolism in multiple uncultivated bacterial phyla.</title>
        <authorList>
            <person name="Wrighton K.C."/>
            <person name="Thomas B.C."/>
            <person name="Sharon I."/>
            <person name="Miller C.S."/>
            <person name="Castelle C.J."/>
            <person name="VerBerkmoes N.C."/>
            <person name="Wilkins M.J."/>
            <person name="Hettich R.L."/>
            <person name="Lipton M.S."/>
            <person name="Williams K.H."/>
            <person name="Long P.E."/>
            <person name="Banfield J.F."/>
        </authorList>
    </citation>
    <scope>NUCLEOTIDE SEQUENCE [LARGE SCALE GENOMIC DNA]</scope>
</reference>
<comment type="caution">
    <text evidence="1">The sequence shown here is derived from an EMBL/GenBank/DDBJ whole genome shotgun (WGS) entry which is preliminary data.</text>
</comment>
<gene>
    <name evidence="1" type="ORF">ACD_2C00243G0001</name>
</gene>
<evidence type="ECO:0000313" key="1">
    <source>
        <dbReference type="EMBL" id="EKE29042.1"/>
    </source>
</evidence>